<keyword evidence="2" id="KW-0802">TPR repeat</keyword>
<comment type="caution">
    <text evidence="3">The sequence shown here is derived from an EMBL/GenBank/DDBJ whole genome shotgun (WGS) entry which is preliminary data.</text>
</comment>
<dbReference type="InterPro" id="IPR051685">
    <property type="entry name" value="Ycf3/AcsC/BcsC/TPR_MFPF"/>
</dbReference>
<dbReference type="SMART" id="SM00028">
    <property type="entry name" value="TPR"/>
    <property type="match status" value="3"/>
</dbReference>
<evidence type="ECO:0000313" key="3">
    <source>
        <dbReference type="EMBL" id="MFC7338580.1"/>
    </source>
</evidence>
<dbReference type="Proteomes" id="UP001596472">
    <property type="component" value="Unassembled WGS sequence"/>
</dbReference>
<evidence type="ECO:0000313" key="4">
    <source>
        <dbReference type="Proteomes" id="UP001596472"/>
    </source>
</evidence>
<dbReference type="SUPFAM" id="SSF48452">
    <property type="entry name" value="TPR-like"/>
    <property type="match status" value="2"/>
</dbReference>
<evidence type="ECO:0000256" key="1">
    <source>
        <dbReference type="ARBA" id="ARBA00022737"/>
    </source>
</evidence>
<dbReference type="RefSeq" id="WP_379714051.1">
    <property type="nucleotide sequence ID" value="NZ_JBHTBS010000008.1"/>
</dbReference>
<gene>
    <name evidence="3" type="ORF">ACFQY0_15400</name>
</gene>
<dbReference type="PANTHER" id="PTHR44943:SF4">
    <property type="entry name" value="TPR REPEAT-CONTAINING PROTEIN MJ0798"/>
    <property type="match status" value="1"/>
</dbReference>
<keyword evidence="4" id="KW-1185">Reference proteome</keyword>
<dbReference type="Gene3D" id="1.25.40.10">
    <property type="entry name" value="Tetratricopeptide repeat domain"/>
    <property type="match status" value="4"/>
</dbReference>
<evidence type="ECO:0000256" key="2">
    <source>
        <dbReference type="ARBA" id="ARBA00022803"/>
    </source>
</evidence>
<dbReference type="EMBL" id="JBHTBS010000008">
    <property type="protein sequence ID" value="MFC7338580.1"/>
    <property type="molecule type" value="Genomic_DNA"/>
</dbReference>
<dbReference type="Pfam" id="PF13432">
    <property type="entry name" value="TPR_16"/>
    <property type="match status" value="4"/>
</dbReference>
<keyword evidence="1" id="KW-0677">Repeat</keyword>
<organism evidence="3 4">
    <name type="scientific">Haloferula chungangensis</name>
    <dbReference type="NCBI Taxonomy" id="1048331"/>
    <lineage>
        <taxon>Bacteria</taxon>
        <taxon>Pseudomonadati</taxon>
        <taxon>Verrucomicrobiota</taxon>
        <taxon>Verrucomicrobiia</taxon>
        <taxon>Verrucomicrobiales</taxon>
        <taxon>Verrucomicrobiaceae</taxon>
        <taxon>Haloferula</taxon>
    </lineage>
</organism>
<dbReference type="PANTHER" id="PTHR44943">
    <property type="entry name" value="CELLULOSE SYNTHASE OPERON PROTEIN C"/>
    <property type="match status" value="1"/>
</dbReference>
<dbReference type="InterPro" id="IPR011990">
    <property type="entry name" value="TPR-like_helical_dom_sf"/>
</dbReference>
<accession>A0ABW2LBM4</accession>
<reference evidence="4" key="1">
    <citation type="journal article" date="2019" name="Int. J. Syst. Evol. Microbiol.">
        <title>The Global Catalogue of Microorganisms (GCM) 10K type strain sequencing project: providing services to taxonomists for standard genome sequencing and annotation.</title>
        <authorList>
            <consortium name="The Broad Institute Genomics Platform"/>
            <consortium name="The Broad Institute Genome Sequencing Center for Infectious Disease"/>
            <person name="Wu L."/>
            <person name="Ma J."/>
        </authorList>
    </citation>
    <scope>NUCLEOTIDE SEQUENCE [LARGE SCALE GENOMIC DNA]</scope>
    <source>
        <strain evidence="4">CGMCC 4.1467</strain>
    </source>
</reference>
<protein>
    <submittedName>
        <fullName evidence="3">Tetratricopeptide repeat protein</fullName>
    </submittedName>
</protein>
<dbReference type="InterPro" id="IPR019734">
    <property type="entry name" value="TPR_rpt"/>
</dbReference>
<name>A0ABW2LBM4_9BACT</name>
<sequence length="866" mass="95407">MFRRAVFLIAMIPMAEVTGAASKLDEIPAYSLGIDALSGQLWDVAAARFQDALGEKDLEAPQKQDLLLRLAEAQIRGGKSEAAIKTLSDPTLAENPAVPFWTGQALAATGRFSEAIESLKSGATDAKSPHRREALLTQAELERAIGDTEGALATVDVLLKSDSRSIPARLLKASLLLDQGLADEALKMIPADSNLDDKTAAEAKFLRAQSLLATKKYEDALAIFNALIESPKGQTLDRYHAAILSRARTRLDLGATAVAADGLLAFIQQNPKSPRLDEAFDLLMECVPEQPTPNDAILTRIREWIPKVRLTSPAIPSSSERAAASWPFVEPDRNPLAPEAMFHLALGLRRENSIDSRAAARRMLNRLRLEYPKHPLIPRVMLEAGRWDLEDGRREQAASHFAALINLPNVPPELRAQGLTLEGTARFKEKNFEGAAELFTQAASLLENEQRNTARLNAATSLLSSGSLAAFEELSSEVENSDLQDQLDLERALFLASKRDPAALPALRAFVEQHPEHPRLPETRLNAALAALDAIPPDVEFAQQQLDAISKKTRLTLPPDQLALAEIHLHNQLGEWAEAAERAKTYLKEHKASPMRHSIQFEQGKALFQNKDYNAARLVLEKLALEAPDSPQAAAALLLSARAAAEGATPQSQTESINLFNKLIESNSPFADVARLEKADMLIHRLSRLEDAIQTLDPWFKKMKKDDPLLLSVGLLLGEALFASAENNTEVLVQALAVYDRLLEELPKDSPSRSSILYRKGMTLERFEIREDEALDCYVGVVQVAGDSSRTDWKSVELCGFSALRILEKREQWAAAKKFAERIADLKGPRSQEAADRAKDIGLEHMIWDDQINSDQENPAVEKQEN</sequence>
<proteinExistence type="predicted"/>